<accession>A0A220QTF9</accession>
<dbReference type="RefSeq" id="YP_009407938.1">
    <property type="nucleotide sequence ID" value="NC_035456.1"/>
</dbReference>
<keyword evidence="4" id="KW-1185">Reference proteome</keyword>
<evidence type="ECO:0000313" key="4">
    <source>
        <dbReference type="Proteomes" id="UP000217308"/>
    </source>
</evidence>
<reference evidence="4" key="1">
    <citation type="submission" date="2017-05" db="EMBL/GenBank/DDBJ databases">
        <title>Polycipiviridae: a proposed new family of polycistronic picorna-like RNA viruses.</title>
        <authorList>
            <person name="Olendraite I."/>
            <person name="Lukhovitskaya N.I."/>
            <person name="Porter S.D."/>
            <person name="Valles S.M."/>
            <person name="Firth A.E."/>
        </authorList>
    </citation>
    <scope>NUCLEOTIDE SEQUENCE [LARGE SCALE GENOMIC DNA]</scope>
</reference>
<dbReference type="EMBL" id="MF041812">
    <property type="protein sequence ID" value="ASK12207.1"/>
    <property type="molecule type" value="Genomic_RNA"/>
</dbReference>
<dbReference type="Gene3D" id="2.60.120.20">
    <property type="match status" value="1"/>
</dbReference>
<evidence type="ECO:0000256" key="1">
    <source>
        <dbReference type="ARBA" id="ARBA00004328"/>
    </source>
</evidence>
<dbReference type="InterPro" id="IPR029053">
    <property type="entry name" value="Viral_coat"/>
</dbReference>
<dbReference type="SUPFAM" id="SSF88633">
    <property type="entry name" value="Positive stranded ssRNA viruses"/>
    <property type="match status" value="1"/>
</dbReference>
<evidence type="ECO:0000313" key="3">
    <source>
        <dbReference type="EMBL" id="ASK12207.1"/>
    </source>
</evidence>
<dbReference type="GO" id="GO:0044423">
    <property type="term" value="C:virion component"/>
    <property type="evidence" value="ECO:0007669"/>
    <property type="project" value="UniProtKB-KW"/>
</dbReference>
<gene>
    <name evidence="3" type="primary">ORF1</name>
</gene>
<name>A0A220QTF9_9VIRU</name>
<evidence type="ECO:0000256" key="2">
    <source>
        <dbReference type="ARBA" id="ARBA00022844"/>
    </source>
</evidence>
<protein>
    <submittedName>
        <fullName evidence="3">Putative capsid protein</fullName>
    </submittedName>
</protein>
<comment type="subcellular location">
    <subcellularLocation>
        <location evidence="1">Virion</location>
    </subcellularLocation>
</comment>
<sequence length="254" mass="28533">MEVIQNKETGNNLSRAKDIDTGAIPLPMSNVILGLPVKPDPSNVTEKSGVISPTWTLQDLLSQKQLLTDININPNITGIVWEFTNSWRDVIAKVLRPNLASAFCLKSWTINFDFQFRSNFQQVGQFVIFYSNLPKLAYSYHFNLESIAASTHPYVNYLYQTQLPHRKIPMGENVDVPVSLKWVSPLKSSFGAPRYSISGSEFGSDPLYDMGTLHLAVPWPMEVSTGVTQDMTVRIWVSLSDVTYSGYIPDDTHL</sequence>
<organism evidence="3 4">
    <name type="scientific">Lasius niger virus 1</name>
    <dbReference type="NCBI Taxonomy" id="2018503"/>
    <lineage>
        <taxon>Viruses</taxon>
        <taxon>Riboviria</taxon>
        <taxon>Orthornavirae</taxon>
        <taxon>Pisuviricota</taxon>
        <taxon>Pisoniviricetes</taxon>
        <taxon>Picornavirales</taxon>
        <taxon>Polycipiviridae</taxon>
        <taxon>Sopolycivirus</taxon>
        <taxon>Sopolycivirus gammalasii</taxon>
    </lineage>
</organism>
<keyword evidence="2" id="KW-0946">Virion</keyword>
<dbReference type="GeneID" id="33867878"/>
<proteinExistence type="predicted"/>
<dbReference type="OrthoDB" id="13340at10239"/>
<dbReference type="KEGG" id="vg:33867878"/>
<dbReference type="Proteomes" id="UP000217308">
    <property type="component" value="Segment"/>
</dbReference>